<sequence length="677" mass="68499">MKKILAIVGVIVVLLIAALVALPSLVPADKIKGEVVAQVKAATGRDLSIQGKVSVSAFPSLGVEVNNVALANPAGFSTKDLIRLGALDVKLKLLPILSGRVEVDSFVLVDPVITLEVDRKGKANWVFDTPATAAKGKPAPAEKTPSPATSASGSGSASGLDDIVLGDVRIQNGKLTYIDGPAGTKEDVDGINLAVSLKSLDAPLAVKGGLNWHAKAIDLGLNVAKPRALLDGKSTDADLSINSETVKLSFKGQANGGPHAGATGALDLSVPSIRALAQWATGKPLAMAGSGLGPLALNGQLAAAGTKISLTQTNIAIDAIKAKGDFNVDTGGARPALKGKLDVEALDLNPYLPADKPAASSAGGSAAPAATAGGKAAKSGWSDDPIDASGLKAADVDFALSVGSITVNKIKVGKSALKLVLNNGRLNADLTELALYQGSGKGKIGLDGSQPGIGLDASFVLKGLQAEPFLTDAADFNRLEGTGNFDVQVSGRGRTERQLVSALNGKGAVSFLDGAIKGINLAEMVRNVTTAFGGGGSAQKTDFAELGGTFTITDGIVRNQDLALKSPLLRVEGKGSVELPPRTVHYRVEPKAVASLEGQGGKADVGGIQVPVIIEGPWENLSYRPDLEAMLKGQAGKAIQDAIGGKAGGLGGLVGGGSGNEQKAGPLPINPGSLFGR</sequence>
<dbReference type="PANTHER" id="PTHR30441:SF4">
    <property type="entry name" value="PROTEIN ASMA"/>
    <property type="match status" value="1"/>
</dbReference>
<feature type="region of interest" description="Disordered" evidence="1">
    <location>
        <begin position="132"/>
        <end position="157"/>
    </location>
</feature>
<gene>
    <name evidence="3" type="ORF">KEC16_07930</name>
</gene>
<evidence type="ECO:0000256" key="1">
    <source>
        <dbReference type="SAM" id="MobiDB-lite"/>
    </source>
</evidence>
<evidence type="ECO:0000259" key="2">
    <source>
        <dbReference type="Pfam" id="PF05170"/>
    </source>
</evidence>
<dbReference type="Proteomes" id="UP000680714">
    <property type="component" value="Unassembled WGS sequence"/>
</dbReference>
<dbReference type="RefSeq" id="WP_211547606.1">
    <property type="nucleotide sequence ID" value="NZ_JAGTUF010000005.1"/>
</dbReference>
<dbReference type="InterPro" id="IPR007844">
    <property type="entry name" value="AsmA"/>
</dbReference>
<evidence type="ECO:0000313" key="4">
    <source>
        <dbReference type="Proteomes" id="UP000680714"/>
    </source>
</evidence>
<organism evidence="3 4">
    <name type="scientific">Magnetospirillum sulfuroxidans</name>
    <dbReference type="NCBI Taxonomy" id="611300"/>
    <lineage>
        <taxon>Bacteria</taxon>
        <taxon>Pseudomonadati</taxon>
        <taxon>Pseudomonadota</taxon>
        <taxon>Alphaproteobacteria</taxon>
        <taxon>Rhodospirillales</taxon>
        <taxon>Rhodospirillaceae</taxon>
        <taxon>Magnetospirillum</taxon>
    </lineage>
</organism>
<keyword evidence="4" id="KW-1185">Reference proteome</keyword>
<feature type="domain" description="AsmA" evidence="2">
    <location>
        <begin position="289"/>
        <end position="562"/>
    </location>
</feature>
<reference evidence="3 4" key="1">
    <citation type="submission" date="2021-04" db="EMBL/GenBank/DDBJ databases">
        <title>Magnetospirillum sulfuroxidans sp. nov., a facultative chemolithoautotrophic sulfur-oxidizing alphaproteobacterium isolated from freshwater sediment and proposals for Paramagetospirillum gen. nov., and Magnetospirillaceae fam. nov.</title>
        <authorList>
            <person name="Koziaeva V."/>
            <person name="Geelhoed J.S."/>
            <person name="Sorokin D.Y."/>
            <person name="Grouzdev D.S."/>
        </authorList>
    </citation>
    <scope>NUCLEOTIDE SEQUENCE [LARGE SCALE GENOMIC DNA]</scope>
    <source>
        <strain evidence="3 4">J10</strain>
    </source>
</reference>
<dbReference type="InterPro" id="IPR052894">
    <property type="entry name" value="AsmA-related"/>
</dbReference>
<protein>
    <submittedName>
        <fullName evidence="3">AsmA family protein</fullName>
    </submittedName>
</protein>
<dbReference type="EMBL" id="JAGTUF010000005">
    <property type="protein sequence ID" value="MBR9971640.1"/>
    <property type="molecule type" value="Genomic_DNA"/>
</dbReference>
<comment type="caution">
    <text evidence="3">The sequence shown here is derived from an EMBL/GenBank/DDBJ whole genome shotgun (WGS) entry which is preliminary data.</text>
</comment>
<proteinExistence type="predicted"/>
<dbReference type="PANTHER" id="PTHR30441">
    <property type="entry name" value="DUF748 DOMAIN-CONTAINING PROTEIN"/>
    <property type="match status" value="1"/>
</dbReference>
<feature type="region of interest" description="Disordered" evidence="1">
    <location>
        <begin position="656"/>
        <end position="677"/>
    </location>
</feature>
<name>A0ABS5IB75_9PROT</name>
<accession>A0ABS5IB75</accession>
<evidence type="ECO:0000313" key="3">
    <source>
        <dbReference type="EMBL" id="MBR9971640.1"/>
    </source>
</evidence>
<dbReference type="Pfam" id="PF05170">
    <property type="entry name" value="AsmA"/>
    <property type="match status" value="1"/>
</dbReference>